<dbReference type="PANTHER" id="PTHR11101">
    <property type="entry name" value="PHOSPHATE TRANSPORTER"/>
    <property type="match status" value="1"/>
</dbReference>
<comment type="similarity">
    <text evidence="2">Belongs to the inorganic phosphate transporter (PiT) (TC 2.A.20) family.</text>
</comment>
<reference evidence="9 10" key="2">
    <citation type="submission" date="2018-11" db="EMBL/GenBank/DDBJ databases">
        <authorList>
            <consortium name="Pathogen Informatics"/>
        </authorList>
    </citation>
    <scope>NUCLEOTIDE SEQUENCE [LARGE SCALE GENOMIC DNA]</scope>
</reference>
<evidence type="ECO:0000256" key="2">
    <source>
        <dbReference type="ARBA" id="ARBA00009916"/>
    </source>
</evidence>
<dbReference type="GO" id="GO:0035435">
    <property type="term" value="P:phosphate ion transmembrane transport"/>
    <property type="evidence" value="ECO:0007669"/>
    <property type="project" value="TreeGrafter"/>
</dbReference>
<keyword evidence="3" id="KW-0813">Transport</keyword>
<keyword evidence="5 8" id="KW-0812">Transmembrane</keyword>
<dbReference type="OrthoDB" id="260807at2759"/>
<reference evidence="11" key="1">
    <citation type="submission" date="2017-02" db="UniProtKB">
        <authorList>
            <consortium name="WormBaseParasite"/>
        </authorList>
    </citation>
    <scope>IDENTIFICATION</scope>
</reference>
<evidence type="ECO:0000256" key="6">
    <source>
        <dbReference type="ARBA" id="ARBA00022989"/>
    </source>
</evidence>
<dbReference type="AlphaFoldDB" id="A0A0R3W2I5"/>
<keyword evidence="10" id="KW-1185">Reference proteome</keyword>
<evidence type="ECO:0000256" key="3">
    <source>
        <dbReference type="ARBA" id="ARBA00022448"/>
    </source>
</evidence>
<evidence type="ECO:0000256" key="7">
    <source>
        <dbReference type="ARBA" id="ARBA00023136"/>
    </source>
</evidence>
<proteinExistence type="inferred from homology"/>
<gene>
    <name evidence="9" type="ORF">TASK_LOCUS4036</name>
</gene>
<evidence type="ECO:0000313" key="10">
    <source>
        <dbReference type="Proteomes" id="UP000282613"/>
    </source>
</evidence>
<dbReference type="STRING" id="60517.A0A0R3W2I5"/>
<dbReference type="InterPro" id="IPR001204">
    <property type="entry name" value="Phos_transporter"/>
</dbReference>
<sequence>MGACDIANSFGTSVDSRAISLRTACILATICELAKSVSLRARVSNTIKKDIVDLDQFDTARAANPLLNGHLSALNGKKRCLKYACVWLLLAMLLELPVSVFHSIVSAVVGFSLVRFGRSDVNWCKTSEIAGSWLFSPISSGALLAVVFFCVKKEKSLEPALMTLSFLYGIIVAINAFVLIIRGS</sequence>
<evidence type="ECO:0000313" key="9">
    <source>
        <dbReference type="EMBL" id="VDK32758.1"/>
    </source>
</evidence>
<keyword evidence="4" id="KW-0592">Phosphate transport</keyword>
<feature type="transmembrane region" description="Helical" evidence="8">
    <location>
        <begin position="163"/>
        <end position="181"/>
    </location>
</feature>
<evidence type="ECO:0000256" key="1">
    <source>
        <dbReference type="ARBA" id="ARBA00004141"/>
    </source>
</evidence>
<dbReference type="GO" id="GO:0016020">
    <property type="term" value="C:membrane"/>
    <property type="evidence" value="ECO:0007669"/>
    <property type="project" value="UniProtKB-SubCell"/>
</dbReference>
<feature type="transmembrane region" description="Helical" evidence="8">
    <location>
        <begin position="133"/>
        <end position="151"/>
    </location>
</feature>
<evidence type="ECO:0000256" key="5">
    <source>
        <dbReference type="ARBA" id="ARBA00022692"/>
    </source>
</evidence>
<keyword evidence="6 8" id="KW-1133">Transmembrane helix</keyword>
<dbReference type="GO" id="GO:0005315">
    <property type="term" value="F:phosphate transmembrane transporter activity"/>
    <property type="evidence" value="ECO:0007669"/>
    <property type="project" value="InterPro"/>
</dbReference>
<protein>
    <submittedName>
        <fullName evidence="11">Transmembrane protein</fullName>
    </submittedName>
</protein>
<dbReference type="PANTHER" id="PTHR11101:SF80">
    <property type="entry name" value="PHOSPHATE TRANSPORTER"/>
    <property type="match status" value="1"/>
</dbReference>
<evidence type="ECO:0000313" key="11">
    <source>
        <dbReference type="WBParaSite" id="TASK_0000403501-mRNA-1"/>
    </source>
</evidence>
<evidence type="ECO:0000256" key="8">
    <source>
        <dbReference type="SAM" id="Phobius"/>
    </source>
</evidence>
<evidence type="ECO:0000256" key="4">
    <source>
        <dbReference type="ARBA" id="ARBA00022592"/>
    </source>
</evidence>
<name>A0A0R3W2I5_TAEAS</name>
<dbReference type="Pfam" id="PF01384">
    <property type="entry name" value="PHO4"/>
    <property type="match status" value="1"/>
</dbReference>
<accession>A0A0R3W2I5</accession>
<comment type="subcellular location">
    <subcellularLocation>
        <location evidence="1">Membrane</location>
        <topology evidence="1">Multi-pass membrane protein</topology>
    </subcellularLocation>
</comment>
<dbReference type="WBParaSite" id="TASK_0000403501-mRNA-1">
    <property type="protein sequence ID" value="TASK_0000403501-mRNA-1"/>
    <property type="gene ID" value="TASK_0000403501"/>
</dbReference>
<feature type="transmembrane region" description="Helical" evidence="8">
    <location>
        <begin position="86"/>
        <end position="113"/>
    </location>
</feature>
<organism evidence="11">
    <name type="scientific">Taenia asiatica</name>
    <name type="common">Asian tapeworm</name>
    <dbReference type="NCBI Taxonomy" id="60517"/>
    <lineage>
        <taxon>Eukaryota</taxon>
        <taxon>Metazoa</taxon>
        <taxon>Spiralia</taxon>
        <taxon>Lophotrochozoa</taxon>
        <taxon>Platyhelminthes</taxon>
        <taxon>Cestoda</taxon>
        <taxon>Eucestoda</taxon>
        <taxon>Cyclophyllidea</taxon>
        <taxon>Taeniidae</taxon>
        <taxon>Taenia</taxon>
    </lineage>
</organism>
<dbReference type="Proteomes" id="UP000282613">
    <property type="component" value="Unassembled WGS sequence"/>
</dbReference>
<dbReference type="EMBL" id="UYRS01018324">
    <property type="protein sequence ID" value="VDK32758.1"/>
    <property type="molecule type" value="Genomic_DNA"/>
</dbReference>
<keyword evidence="7 8" id="KW-0472">Membrane</keyword>